<dbReference type="InterPro" id="IPR003613">
    <property type="entry name" value="Ubox_domain"/>
</dbReference>
<dbReference type="SMART" id="SM00504">
    <property type="entry name" value="Ubox"/>
    <property type="match status" value="1"/>
</dbReference>
<dbReference type="AlphaFoldDB" id="A0A370TFS1"/>
<dbReference type="GO" id="GO:0006515">
    <property type="term" value="P:protein quality control for misfolded or incompletely synthesized proteins"/>
    <property type="evidence" value="ECO:0007669"/>
    <property type="project" value="TreeGrafter"/>
</dbReference>
<sequence>MALLKLSRWSAVIEDSNHAISLLAENMKAYYYLAQAQIALHDSEFALDSAKKAHELCVKEVLIGGKGAGSLNVITELVLKCKKENWERKEKERLMARGGLLADLVGLLERERDQKQEVVHGDTSQELIREISNEYAEKIEELRHTFEAANGAHDEGRRRKVPDWVVDDITFSVMVDPVVTKTGQSYDRSSIMEHLRRSPTDPLTREPLRAEDLRPNLALRAACDEFLQENGWAVDW</sequence>
<dbReference type="GO" id="GO:0043161">
    <property type="term" value="P:proteasome-mediated ubiquitin-dependent protein catabolic process"/>
    <property type="evidence" value="ECO:0007669"/>
    <property type="project" value="TreeGrafter"/>
</dbReference>
<keyword evidence="5" id="KW-0697">Rotamase</keyword>
<keyword evidence="8" id="KW-1185">Reference proteome</keyword>
<reference evidence="7 8" key="1">
    <citation type="journal article" date="2018" name="IMA Fungus">
        <title>IMA Genome-F 9: Draft genome sequence of Annulohypoxylon stygium, Aspergillus mulundensis, Berkeleyomyces basicola (syn. Thielaviopsis basicola), Ceratocystis smalleyi, two Cercospora beticola strains, Coleophoma cylindrospora, Fusarium fracticaudum, Phialophora cf. hyalina, and Morchella septimelata.</title>
        <authorList>
            <person name="Wingfield B.D."/>
            <person name="Bills G.F."/>
            <person name="Dong Y."/>
            <person name="Huang W."/>
            <person name="Nel W.J."/>
            <person name="Swalarsk-Parry B.S."/>
            <person name="Vaghefi N."/>
            <person name="Wilken P.M."/>
            <person name="An Z."/>
            <person name="de Beer Z.W."/>
            <person name="De Vos L."/>
            <person name="Chen L."/>
            <person name="Duong T.A."/>
            <person name="Gao Y."/>
            <person name="Hammerbacher A."/>
            <person name="Kikkert J.R."/>
            <person name="Li Y."/>
            <person name="Li H."/>
            <person name="Li K."/>
            <person name="Li Q."/>
            <person name="Liu X."/>
            <person name="Ma X."/>
            <person name="Naidoo K."/>
            <person name="Pethybridge S.J."/>
            <person name="Sun J."/>
            <person name="Steenkamp E.T."/>
            <person name="van der Nest M.A."/>
            <person name="van Wyk S."/>
            <person name="Wingfield M.J."/>
            <person name="Xiong C."/>
            <person name="Yue Q."/>
            <person name="Zhang X."/>
        </authorList>
    </citation>
    <scope>NUCLEOTIDE SEQUENCE [LARGE SCALE GENOMIC DNA]</scope>
    <source>
        <strain evidence="7 8">BP 5553</strain>
    </source>
</reference>
<dbReference type="GO" id="GO:0003755">
    <property type="term" value="F:peptidyl-prolyl cis-trans isomerase activity"/>
    <property type="evidence" value="ECO:0007669"/>
    <property type="project" value="UniProtKB-KW"/>
</dbReference>
<dbReference type="GO" id="GO:0045862">
    <property type="term" value="P:positive regulation of proteolysis"/>
    <property type="evidence" value="ECO:0007669"/>
    <property type="project" value="TreeGrafter"/>
</dbReference>
<evidence type="ECO:0000256" key="3">
    <source>
        <dbReference type="ARBA" id="ARBA00022737"/>
    </source>
</evidence>
<comment type="caution">
    <text evidence="7">The sequence shown here is derived from an EMBL/GenBank/DDBJ whole genome shotgun (WGS) entry which is preliminary data.</text>
</comment>
<dbReference type="GeneID" id="43600960"/>
<gene>
    <name evidence="7" type="ORF">BP5553_08111</name>
</gene>
<organism evidence="7 8">
    <name type="scientific">Venustampulla echinocandica</name>
    <dbReference type="NCBI Taxonomy" id="2656787"/>
    <lineage>
        <taxon>Eukaryota</taxon>
        <taxon>Fungi</taxon>
        <taxon>Dikarya</taxon>
        <taxon>Ascomycota</taxon>
        <taxon>Pezizomycotina</taxon>
        <taxon>Leotiomycetes</taxon>
        <taxon>Helotiales</taxon>
        <taxon>Pleuroascaceae</taxon>
        <taxon>Venustampulla</taxon>
    </lineage>
</organism>
<dbReference type="GO" id="GO:0061630">
    <property type="term" value="F:ubiquitin protein ligase activity"/>
    <property type="evidence" value="ECO:0007669"/>
    <property type="project" value="UniProtKB-EC"/>
</dbReference>
<evidence type="ECO:0000259" key="6">
    <source>
        <dbReference type="PROSITE" id="PS51698"/>
    </source>
</evidence>
<dbReference type="InterPro" id="IPR011990">
    <property type="entry name" value="TPR-like_helical_dom_sf"/>
</dbReference>
<feature type="domain" description="U-box" evidence="6">
    <location>
        <begin position="160"/>
        <end position="233"/>
    </location>
</feature>
<evidence type="ECO:0000256" key="1">
    <source>
        <dbReference type="ARBA" id="ARBA00000900"/>
    </source>
</evidence>
<keyword evidence="3" id="KW-0677">Repeat</keyword>
<keyword evidence="4" id="KW-0833">Ubl conjugation pathway</keyword>
<evidence type="ECO:0000313" key="7">
    <source>
        <dbReference type="EMBL" id="RDL33743.1"/>
    </source>
</evidence>
<dbReference type="Gene3D" id="3.30.40.10">
    <property type="entry name" value="Zinc/RING finger domain, C3HC4 (zinc finger)"/>
    <property type="match status" value="1"/>
</dbReference>
<keyword evidence="2" id="KW-0808">Transferase</keyword>
<dbReference type="PANTHER" id="PTHR46803:SF2">
    <property type="entry name" value="E3 UBIQUITIN-PROTEIN LIGASE CHIP"/>
    <property type="match status" value="1"/>
</dbReference>
<proteinExistence type="predicted"/>
<dbReference type="PROSITE" id="PS51698">
    <property type="entry name" value="U_BOX"/>
    <property type="match status" value="1"/>
</dbReference>
<evidence type="ECO:0000256" key="2">
    <source>
        <dbReference type="ARBA" id="ARBA00022679"/>
    </source>
</evidence>
<evidence type="ECO:0000256" key="4">
    <source>
        <dbReference type="ARBA" id="ARBA00022786"/>
    </source>
</evidence>
<dbReference type="PANTHER" id="PTHR46803">
    <property type="entry name" value="E3 UBIQUITIN-PROTEIN LIGASE CHIP"/>
    <property type="match status" value="1"/>
</dbReference>
<dbReference type="Gene3D" id="1.25.40.10">
    <property type="entry name" value="Tetratricopeptide repeat domain"/>
    <property type="match status" value="1"/>
</dbReference>
<dbReference type="GO" id="GO:0005737">
    <property type="term" value="C:cytoplasm"/>
    <property type="evidence" value="ECO:0007669"/>
    <property type="project" value="TreeGrafter"/>
</dbReference>
<evidence type="ECO:0000256" key="5">
    <source>
        <dbReference type="ARBA" id="ARBA00023110"/>
    </source>
</evidence>
<dbReference type="SUPFAM" id="SSF48452">
    <property type="entry name" value="TPR-like"/>
    <property type="match status" value="1"/>
</dbReference>
<keyword evidence="5" id="KW-0413">Isomerase</keyword>
<accession>A0A370TFS1</accession>
<comment type="catalytic activity">
    <reaction evidence="1">
        <text>S-ubiquitinyl-[E2 ubiquitin-conjugating enzyme]-L-cysteine + [acceptor protein]-L-lysine = [E2 ubiquitin-conjugating enzyme]-L-cysteine + N(6)-ubiquitinyl-[acceptor protein]-L-lysine.</text>
        <dbReference type="EC" id="2.3.2.27"/>
    </reaction>
</comment>
<dbReference type="GO" id="GO:0000209">
    <property type="term" value="P:protein polyubiquitination"/>
    <property type="evidence" value="ECO:0007669"/>
    <property type="project" value="TreeGrafter"/>
</dbReference>
<dbReference type="STRING" id="2656787.A0A370TFS1"/>
<dbReference type="GO" id="GO:0051087">
    <property type="term" value="F:protein-folding chaperone binding"/>
    <property type="evidence" value="ECO:0007669"/>
    <property type="project" value="TreeGrafter"/>
</dbReference>
<dbReference type="GO" id="GO:0071218">
    <property type="term" value="P:cellular response to misfolded protein"/>
    <property type="evidence" value="ECO:0007669"/>
    <property type="project" value="TreeGrafter"/>
</dbReference>
<dbReference type="Pfam" id="PF04564">
    <property type="entry name" value="U-box"/>
    <property type="match status" value="1"/>
</dbReference>
<dbReference type="EMBL" id="NPIC01000008">
    <property type="protein sequence ID" value="RDL33743.1"/>
    <property type="molecule type" value="Genomic_DNA"/>
</dbReference>
<evidence type="ECO:0000313" key="8">
    <source>
        <dbReference type="Proteomes" id="UP000254866"/>
    </source>
</evidence>
<dbReference type="InterPro" id="IPR013083">
    <property type="entry name" value="Znf_RING/FYVE/PHD"/>
</dbReference>
<dbReference type="RefSeq" id="XP_031867025.1">
    <property type="nucleotide sequence ID" value="XM_032016734.1"/>
</dbReference>
<name>A0A370TFS1_9HELO</name>
<dbReference type="Proteomes" id="UP000254866">
    <property type="component" value="Unassembled WGS sequence"/>
</dbReference>
<dbReference type="OrthoDB" id="629492at2759"/>
<protein>
    <recommendedName>
        <fullName evidence="6">U-box domain-containing protein</fullName>
    </recommendedName>
</protein>
<dbReference type="SUPFAM" id="SSF57850">
    <property type="entry name" value="RING/U-box"/>
    <property type="match status" value="1"/>
</dbReference>